<dbReference type="PANTHER" id="PTHR42792">
    <property type="entry name" value="FLAGELLIN"/>
    <property type="match status" value="1"/>
</dbReference>
<sequence length="488" mass="49028">MASVINTNTASLNAQRNLSTSQSALSTSLQRLSSGLRINSAKDDAAGLAISERFTSQIRGLDQAKRNANDGVSLLQTAEGSLASTGNILQRVRELSVQSSNATNSAGDRKAIQAEVGQLLSEADRISQTSEFNGLKLLDGSFGSASFQVGANAGQTIQATTANFRTSNYGNNEATSSAPTTVLGTGATAYSGGTFDIQGLQSATITAKTTDTAQSLASTINGSTDKTGVTATAKTEESAKFVAGGVYSLAINSDNATNAANVTFTVGAALNASGLASAVSAFNDVSSTTGVTAKLNDTNDGLVLTNVSGNNITLTNNSTAAGSTVVAASINSAGTVGTTATIAASGGTATTMGYIAMNSDKGFSIGNDSAPGKNGVVAGAASLKAVASIDVSTVKGANDALKILDSALSSVNSQRASFGALQSRFETAVSNLESTSENLSASRSRIQDTDFASETAKLTRGQILQQAGTAMLAQANSLPNGVLSLLRG</sequence>
<keyword evidence="7" id="KW-0282">Flagellum</keyword>
<comment type="function">
    <text evidence="4">Flagellin is the subunit protein which polymerizes to form the filaments of bacterial flagella.</text>
</comment>
<keyword evidence="7" id="KW-0969">Cilium</keyword>
<dbReference type="PANTHER" id="PTHR42792:SF2">
    <property type="entry name" value="FLAGELLIN"/>
    <property type="match status" value="1"/>
</dbReference>
<name>A0A1S1UE70_9BURK</name>
<dbReference type="EMBL" id="LFKP01000003">
    <property type="protein sequence ID" value="OHV98702.1"/>
    <property type="molecule type" value="Genomic_DNA"/>
</dbReference>
<dbReference type="AlphaFoldDB" id="A0A1S1UE70"/>
<feature type="domain" description="Flagellin C-terminal" evidence="6">
    <location>
        <begin position="401"/>
        <end position="486"/>
    </location>
</feature>
<comment type="caution">
    <text evidence="7">The sequence shown here is derived from an EMBL/GenBank/DDBJ whole genome shotgun (WGS) entry which is preliminary data.</text>
</comment>
<accession>A0A1S1UE70</accession>
<feature type="domain" description="Flagellin N-terminal" evidence="5">
    <location>
        <begin position="5"/>
        <end position="141"/>
    </location>
</feature>
<dbReference type="GO" id="GO:0005576">
    <property type="term" value="C:extracellular region"/>
    <property type="evidence" value="ECO:0007669"/>
    <property type="project" value="UniProtKB-SubCell"/>
</dbReference>
<evidence type="ECO:0000256" key="3">
    <source>
        <dbReference type="ARBA" id="ARBA00023143"/>
    </source>
</evidence>
<evidence type="ECO:0000259" key="5">
    <source>
        <dbReference type="Pfam" id="PF00669"/>
    </source>
</evidence>
<dbReference type="InterPro" id="IPR001492">
    <property type="entry name" value="Flagellin"/>
</dbReference>
<evidence type="ECO:0000313" key="7">
    <source>
        <dbReference type="EMBL" id="OHV98702.1"/>
    </source>
</evidence>
<organism evidence="7 8">
    <name type="scientific">Janthinobacterium lividum</name>
    <dbReference type="NCBI Taxonomy" id="29581"/>
    <lineage>
        <taxon>Bacteria</taxon>
        <taxon>Pseudomonadati</taxon>
        <taxon>Pseudomonadota</taxon>
        <taxon>Betaproteobacteria</taxon>
        <taxon>Burkholderiales</taxon>
        <taxon>Oxalobacteraceae</taxon>
        <taxon>Janthinobacterium</taxon>
    </lineage>
</organism>
<dbReference type="InterPro" id="IPR042187">
    <property type="entry name" value="Flagellin_C_sub2"/>
</dbReference>
<evidence type="ECO:0000256" key="2">
    <source>
        <dbReference type="ARBA" id="ARBA00022525"/>
    </source>
</evidence>
<dbReference type="GO" id="GO:0009288">
    <property type="term" value="C:bacterial-type flagellum"/>
    <property type="evidence" value="ECO:0007669"/>
    <property type="project" value="UniProtKB-SubCell"/>
</dbReference>
<comment type="similarity">
    <text evidence="1 4">Belongs to the bacterial flagellin family.</text>
</comment>
<reference evidence="7 8" key="1">
    <citation type="submission" date="2015-06" db="EMBL/GenBank/DDBJ databases">
        <title>Draft genome sequencing of a biphenyl-degrading bacterium, Janthinobacterium lividum MEG1.</title>
        <authorList>
            <person name="Shimodaira J."/>
            <person name="Hatta T."/>
        </authorList>
    </citation>
    <scope>NUCLEOTIDE SEQUENCE [LARGE SCALE GENOMIC DNA]</scope>
    <source>
        <strain evidence="7 8">MEG1</strain>
    </source>
</reference>
<dbReference type="InterPro" id="IPR010810">
    <property type="entry name" value="Flagellin_hook_IN_motif"/>
</dbReference>
<dbReference type="RefSeq" id="WP_071075874.1">
    <property type="nucleotide sequence ID" value="NZ_LFKP01000003.1"/>
</dbReference>
<dbReference type="InterPro" id="IPR046358">
    <property type="entry name" value="Flagellin_C"/>
</dbReference>
<dbReference type="PRINTS" id="PR00207">
    <property type="entry name" value="FLAGELLIN"/>
</dbReference>
<dbReference type="Gene3D" id="1.20.1330.10">
    <property type="entry name" value="f41 fragment of flagellin, N-terminal domain"/>
    <property type="match status" value="1"/>
</dbReference>
<gene>
    <name evidence="7" type="ORF">AKG95_05750</name>
</gene>
<dbReference type="SUPFAM" id="SSF64518">
    <property type="entry name" value="Phase 1 flagellin"/>
    <property type="match status" value="1"/>
</dbReference>
<keyword evidence="7" id="KW-0966">Cell projection</keyword>
<proteinExistence type="inferred from homology"/>
<evidence type="ECO:0000259" key="6">
    <source>
        <dbReference type="Pfam" id="PF00700"/>
    </source>
</evidence>
<evidence type="ECO:0000313" key="8">
    <source>
        <dbReference type="Proteomes" id="UP000179840"/>
    </source>
</evidence>
<dbReference type="Pfam" id="PF07196">
    <property type="entry name" value="Flagellin_IN"/>
    <property type="match status" value="1"/>
</dbReference>
<dbReference type="GO" id="GO:0005198">
    <property type="term" value="F:structural molecule activity"/>
    <property type="evidence" value="ECO:0007669"/>
    <property type="project" value="UniProtKB-UniRule"/>
</dbReference>
<dbReference type="InterPro" id="IPR001029">
    <property type="entry name" value="Flagellin_N"/>
</dbReference>
<dbReference type="Pfam" id="PF00669">
    <property type="entry name" value="Flagellin_N"/>
    <property type="match status" value="1"/>
</dbReference>
<keyword evidence="3 4" id="KW-0975">Bacterial flagellum</keyword>
<dbReference type="Gene3D" id="2.30.220.10">
    <property type="entry name" value="f41 fragment of flagellin, C-terminal domain"/>
    <property type="match status" value="1"/>
</dbReference>
<protein>
    <recommendedName>
        <fullName evidence="4">Flagellin</fullName>
    </recommendedName>
</protein>
<dbReference type="Proteomes" id="UP000179840">
    <property type="component" value="Unassembled WGS sequence"/>
</dbReference>
<dbReference type="Pfam" id="PF00700">
    <property type="entry name" value="Flagellin_C"/>
    <property type="match status" value="1"/>
</dbReference>
<evidence type="ECO:0000256" key="1">
    <source>
        <dbReference type="ARBA" id="ARBA00005709"/>
    </source>
</evidence>
<comment type="subcellular location">
    <subcellularLocation>
        <location evidence="4">Secreted</location>
    </subcellularLocation>
    <subcellularLocation>
        <location evidence="4">Bacterial flagellum</location>
    </subcellularLocation>
</comment>
<dbReference type="Gene3D" id="2.170.280.10">
    <property type="entry name" value="f41 fragment of flagellin, middle domain"/>
    <property type="match status" value="1"/>
</dbReference>
<dbReference type="Gene3D" id="6.10.10.10">
    <property type="entry name" value="Flagellar export chaperone, C-terminal domain"/>
    <property type="match status" value="1"/>
</dbReference>
<evidence type="ECO:0000256" key="4">
    <source>
        <dbReference type="RuleBase" id="RU362073"/>
    </source>
</evidence>
<keyword evidence="2 4" id="KW-0964">Secreted</keyword>